<gene>
    <name evidence="1" type="ORF">H6F81_28730</name>
</gene>
<organism evidence="1 2">
    <name type="scientific">Anabaena cylindrica FACHB-318</name>
    <dbReference type="NCBI Taxonomy" id="2692880"/>
    <lineage>
        <taxon>Bacteria</taxon>
        <taxon>Bacillati</taxon>
        <taxon>Cyanobacteriota</taxon>
        <taxon>Cyanophyceae</taxon>
        <taxon>Nostocales</taxon>
        <taxon>Nostocaceae</taxon>
        <taxon>Anabaena</taxon>
    </lineage>
</organism>
<dbReference type="Proteomes" id="UP000638897">
    <property type="component" value="Unassembled WGS sequence"/>
</dbReference>
<keyword evidence="2" id="KW-1185">Reference proteome</keyword>
<dbReference type="RefSeq" id="WP_190449820.1">
    <property type="nucleotide sequence ID" value="NZ_JACJQC010000052.1"/>
</dbReference>
<protein>
    <submittedName>
        <fullName evidence="1">Uncharacterized protein</fullName>
    </submittedName>
</protein>
<comment type="caution">
    <text evidence="1">The sequence shown here is derived from an EMBL/GenBank/DDBJ whole genome shotgun (WGS) entry which is preliminary data.</text>
</comment>
<reference evidence="1 2" key="1">
    <citation type="journal article" date="2020" name="ISME J.">
        <title>Comparative genomics reveals insights into cyanobacterial evolution and habitat adaptation.</title>
        <authorList>
            <person name="Chen M.Y."/>
            <person name="Teng W.K."/>
            <person name="Zhao L."/>
            <person name="Hu C.X."/>
            <person name="Zhou Y.K."/>
            <person name="Han B.P."/>
            <person name="Song L.R."/>
            <person name="Shu W.S."/>
        </authorList>
    </citation>
    <scope>NUCLEOTIDE SEQUENCE [LARGE SCALE GENOMIC DNA]</scope>
    <source>
        <strain evidence="1 2">FACHB-318</strain>
    </source>
</reference>
<sequence length="48" mass="5613">MSVQVYYLSMIALDDSELTKLKGIVPRFHDELWQGGGVYERLIRAEKR</sequence>
<evidence type="ECO:0000313" key="2">
    <source>
        <dbReference type="Proteomes" id="UP000638897"/>
    </source>
</evidence>
<accession>A0ABR7ZRE7</accession>
<proteinExistence type="predicted"/>
<evidence type="ECO:0000313" key="1">
    <source>
        <dbReference type="EMBL" id="MBD2175140.1"/>
    </source>
</evidence>
<name>A0ABR7ZRE7_ANACY</name>
<dbReference type="EMBL" id="JACJQC010000052">
    <property type="protein sequence ID" value="MBD2175140.1"/>
    <property type="molecule type" value="Genomic_DNA"/>
</dbReference>